<accession>A0A1I2BI73</accession>
<reference evidence="4" key="1">
    <citation type="submission" date="2016-10" db="EMBL/GenBank/DDBJ databases">
        <authorList>
            <person name="Varghese N."/>
            <person name="Submissions S."/>
        </authorList>
    </citation>
    <scope>NUCLEOTIDE SEQUENCE [LARGE SCALE GENOMIC DNA]</scope>
    <source>
        <strain evidence="4">ATCC 25963</strain>
    </source>
</reference>
<feature type="signal peptide" evidence="2">
    <location>
        <begin position="1"/>
        <end position="21"/>
    </location>
</feature>
<evidence type="ECO:0000256" key="1">
    <source>
        <dbReference type="SAM" id="MobiDB-lite"/>
    </source>
</evidence>
<dbReference type="EMBL" id="FOMX01000015">
    <property type="protein sequence ID" value="SFE55884.1"/>
    <property type="molecule type" value="Genomic_DNA"/>
</dbReference>
<feature type="chain" id="PRO_5011710082" evidence="2">
    <location>
        <begin position="22"/>
        <end position="115"/>
    </location>
</feature>
<organism evidence="3 4">
    <name type="scientific">Nannocystis exedens</name>
    <dbReference type="NCBI Taxonomy" id="54"/>
    <lineage>
        <taxon>Bacteria</taxon>
        <taxon>Pseudomonadati</taxon>
        <taxon>Myxococcota</taxon>
        <taxon>Polyangia</taxon>
        <taxon>Nannocystales</taxon>
        <taxon>Nannocystaceae</taxon>
        <taxon>Nannocystis</taxon>
    </lineage>
</organism>
<keyword evidence="2" id="KW-0732">Signal</keyword>
<proteinExistence type="predicted"/>
<dbReference type="Proteomes" id="UP000199400">
    <property type="component" value="Unassembled WGS sequence"/>
</dbReference>
<feature type="region of interest" description="Disordered" evidence="1">
    <location>
        <begin position="18"/>
        <end position="37"/>
    </location>
</feature>
<gene>
    <name evidence="3" type="ORF">SAMN02745121_04696</name>
</gene>
<evidence type="ECO:0000313" key="4">
    <source>
        <dbReference type="Proteomes" id="UP000199400"/>
    </source>
</evidence>
<sequence>MRMRRFTLALAVGLGAGLALGGTAGASPRKAGDGREKPCGDECYDPFTESCQPGALVCRGAQRACGDRCYDPFYQRCSTGRVECAGSEEPCGDRCYDPATEDCPLAVKDDRPERA</sequence>
<name>A0A1I2BI73_9BACT</name>
<dbReference type="AlphaFoldDB" id="A0A1I2BI73"/>
<evidence type="ECO:0000256" key="2">
    <source>
        <dbReference type="SAM" id="SignalP"/>
    </source>
</evidence>
<evidence type="ECO:0000313" key="3">
    <source>
        <dbReference type="EMBL" id="SFE55884.1"/>
    </source>
</evidence>
<keyword evidence="4" id="KW-1185">Reference proteome</keyword>
<protein>
    <submittedName>
        <fullName evidence="3">Uncharacterized protein</fullName>
    </submittedName>
</protein>